<dbReference type="PRINTS" id="PR00091">
    <property type="entry name" value="NITROGNASEII"/>
</dbReference>
<dbReference type="EMBL" id="CP140153">
    <property type="protein sequence ID" value="WQH16441.1"/>
    <property type="molecule type" value="Genomic_DNA"/>
</dbReference>
<evidence type="ECO:0000259" key="2">
    <source>
        <dbReference type="Pfam" id="PF13614"/>
    </source>
</evidence>
<organism evidence="3 4">
    <name type="scientific">Guyparkeria halophila</name>
    <dbReference type="NCBI Taxonomy" id="47960"/>
    <lineage>
        <taxon>Bacteria</taxon>
        <taxon>Pseudomonadati</taxon>
        <taxon>Pseudomonadota</taxon>
        <taxon>Gammaproteobacteria</taxon>
        <taxon>Chromatiales</taxon>
        <taxon>Thioalkalibacteraceae</taxon>
        <taxon>Guyparkeria</taxon>
    </lineage>
</organism>
<dbReference type="Pfam" id="PF13614">
    <property type="entry name" value="AAA_31"/>
    <property type="match status" value="1"/>
</dbReference>
<reference evidence="3 4" key="1">
    <citation type="submission" date="2023-11" db="EMBL/GenBank/DDBJ databases">
        <title>MicrobeMod: A computational toolkit for identifying prokaryotic methylation and restriction-modification with nanopore sequencing.</title>
        <authorList>
            <person name="Crits-Christoph A."/>
            <person name="Kang S.C."/>
            <person name="Lee H."/>
            <person name="Ostrov N."/>
        </authorList>
    </citation>
    <scope>NUCLEOTIDE SEQUENCE [LARGE SCALE GENOMIC DNA]</scope>
    <source>
        <strain evidence="3 4">ATCC 49870</strain>
    </source>
</reference>
<dbReference type="InterPro" id="IPR025669">
    <property type="entry name" value="AAA_dom"/>
</dbReference>
<dbReference type="RefSeq" id="WP_322521436.1">
    <property type="nucleotide sequence ID" value="NZ_CP140153.1"/>
</dbReference>
<name>A0ABZ0YW80_9GAMM</name>
<dbReference type="SUPFAM" id="SSF52540">
    <property type="entry name" value="P-loop containing nucleoside triphosphate hydrolases"/>
    <property type="match status" value="1"/>
</dbReference>
<dbReference type="PANTHER" id="PTHR13696">
    <property type="entry name" value="P-LOOP CONTAINING NUCLEOSIDE TRIPHOSPHATE HYDROLASE"/>
    <property type="match status" value="1"/>
</dbReference>
<dbReference type="PANTHER" id="PTHR13696:SF52">
    <property type="entry name" value="PARA FAMILY PROTEIN CT_582"/>
    <property type="match status" value="1"/>
</dbReference>
<evidence type="ECO:0000313" key="4">
    <source>
        <dbReference type="Proteomes" id="UP001327459"/>
    </source>
</evidence>
<dbReference type="InterPro" id="IPR027417">
    <property type="entry name" value="P-loop_NTPase"/>
</dbReference>
<feature type="domain" description="AAA" evidence="2">
    <location>
        <begin position="4"/>
        <end position="177"/>
    </location>
</feature>
<evidence type="ECO:0000256" key="1">
    <source>
        <dbReference type="SAM" id="MobiDB-lite"/>
    </source>
</evidence>
<feature type="region of interest" description="Disordered" evidence="1">
    <location>
        <begin position="254"/>
        <end position="279"/>
    </location>
</feature>
<dbReference type="Proteomes" id="UP001327459">
    <property type="component" value="Chromosome"/>
</dbReference>
<dbReference type="InterPro" id="IPR050678">
    <property type="entry name" value="DNA_Partitioning_ATPase"/>
</dbReference>
<accession>A0ABZ0YW80</accession>
<protein>
    <submittedName>
        <fullName evidence="3">ParA family protein</fullName>
    </submittedName>
</protein>
<evidence type="ECO:0000313" key="3">
    <source>
        <dbReference type="EMBL" id="WQH16441.1"/>
    </source>
</evidence>
<gene>
    <name evidence="3" type="ORF">SR882_00665</name>
</gene>
<dbReference type="CDD" id="cd02042">
    <property type="entry name" value="ParAB_family"/>
    <property type="match status" value="1"/>
</dbReference>
<proteinExistence type="predicted"/>
<keyword evidence="4" id="KW-1185">Reference proteome</keyword>
<dbReference type="Gene3D" id="3.40.50.300">
    <property type="entry name" value="P-loop containing nucleotide triphosphate hydrolases"/>
    <property type="match status" value="1"/>
</dbReference>
<sequence>MSWVLAITNQKGGVGKTTTAVNLAAALQAFGRRVLLVDMDPQGNATVSSGFDKHSVERHVGQVLLEEIGVAEALLPTDPGGFDLLPATIDLAGTEFQLVTRIGRETKLRQALAPLVDDYDFVLIDCPPALNTLTINSLAAADDVLIPVQCEYFALEGLSALLDTIEQVRVALNPDLGIAGVLRTLYDARNRLAQDVSGQLRQHFGDRVFDALVPRNVRLAEAPSHGLPAMFYDKSSSGAEAHADVARELIKRARKRGKLGKPAALRQGAPGRDESGHRG</sequence>